<gene>
    <name evidence="2" type="ORF">A0U92_02050</name>
</gene>
<keyword evidence="3" id="KW-1185">Reference proteome</keyword>
<feature type="region of interest" description="Disordered" evidence="1">
    <location>
        <begin position="63"/>
        <end position="85"/>
    </location>
</feature>
<evidence type="ECO:0000256" key="1">
    <source>
        <dbReference type="SAM" id="MobiDB-lite"/>
    </source>
</evidence>
<protein>
    <submittedName>
        <fullName evidence="2">Uncharacterized protein</fullName>
    </submittedName>
</protein>
<name>A0A1U9KD86_ACEAC</name>
<dbReference type="AlphaFoldDB" id="A0A1U9KD86"/>
<proteinExistence type="predicted"/>
<reference evidence="2 3" key="1">
    <citation type="submission" date="2016-03" db="EMBL/GenBank/DDBJ databases">
        <title>Acetic acid bacteria sequencing.</title>
        <authorList>
            <person name="Brandt J."/>
            <person name="Jakob F."/>
            <person name="Vogel R.F."/>
        </authorList>
    </citation>
    <scope>NUCLEOTIDE SEQUENCE [LARGE SCALE GENOMIC DNA]</scope>
    <source>
        <strain evidence="2 3">TMW2.1153</strain>
    </source>
</reference>
<dbReference type="EMBL" id="CP014692">
    <property type="protein sequence ID" value="AQS83752.1"/>
    <property type="molecule type" value="Genomic_DNA"/>
</dbReference>
<evidence type="ECO:0000313" key="3">
    <source>
        <dbReference type="Proteomes" id="UP000188937"/>
    </source>
</evidence>
<evidence type="ECO:0000313" key="2">
    <source>
        <dbReference type="EMBL" id="AQS83752.1"/>
    </source>
</evidence>
<dbReference type="Proteomes" id="UP000188937">
    <property type="component" value="Chromosome"/>
</dbReference>
<dbReference type="KEGG" id="aace:A0U92_02050"/>
<dbReference type="STRING" id="435.A0U92_02050"/>
<accession>A0A1U9KD86</accession>
<sequence length="85" mass="9212">MFPTGTWSSRVSNLNMLCSAGLARSGSRIKVTGAIVFIARKAFLGPTRAEEDVRRPVVKIRLEERRKKQAKPVSGGPARSRSGTG</sequence>
<organism evidence="2 3">
    <name type="scientific">Acetobacter aceti</name>
    <dbReference type="NCBI Taxonomy" id="435"/>
    <lineage>
        <taxon>Bacteria</taxon>
        <taxon>Pseudomonadati</taxon>
        <taxon>Pseudomonadota</taxon>
        <taxon>Alphaproteobacteria</taxon>
        <taxon>Acetobacterales</taxon>
        <taxon>Acetobacteraceae</taxon>
        <taxon>Acetobacter</taxon>
        <taxon>Acetobacter subgen. Acetobacter</taxon>
    </lineage>
</organism>